<keyword evidence="1" id="KW-0805">Transcription regulation</keyword>
<dbReference type="SUPFAM" id="SSF52172">
    <property type="entry name" value="CheY-like"/>
    <property type="match status" value="1"/>
</dbReference>
<dbReference type="Proteomes" id="UP000610124">
    <property type="component" value="Unassembled WGS sequence"/>
</dbReference>
<evidence type="ECO:0000313" key="8">
    <source>
        <dbReference type="EMBL" id="OEV33543.1"/>
    </source>
</evidence>
<feature type="domain" description="Response regulatory" evidence="6">
    <location>
        <begin position="9"/>
        <end position="123"/>
    </location>
</feature>
<organism evidence="8 9">
    <name type="scientific">Kitasatospora aureofaciens</name>
    <name type="common">Streptomyces aureofaciens</name>
    <dbReference type="NCBI Taxonomy" id="1894"/>
    <lineage>
        <taxon>Bacteria</taxon>
        <taxon>Bacillati</taxon>
        <taxon>Actinomycetota</taxon>
        <taxon>Actinomycetes</taxon>
        <taxon>Kitasatosporales</taxon>
        <taxon>Streptomycetaceae</taxon>
        <taxon>Kitasatospora</taxon>
    </lineage>
</organism>
<dbReference type="PANTHER" id="PTHR44688:SF16">
    <property type="entry name" value="DNA-BINDING TRANSCRIPTIONAL ACTIVATOR DEVR_DOSR"/>
    <property type="match status" value="1"/>
</dbReference>
<dbReference type="Gene3D" id="3.40.50.2300">
    <property type="match status" value="1"/>
</dbReference>
<keyword evidence="3" id="KW-0804">Transcription</keyword>
<dbReference type="KEGG" id="kau:B6264_18600"/>
<dbReference type="GO" id="GO:0000160">
    <property type="term" value="P:phosphorelay signal transduction system"/>
    <property type="evidence" value="ECO:0007669"/>
    <property type="project" value="InterPro"/>
</dbReference>
<reference evidence="8" key="4">
    <citation type="submission" date="2016-08" db="EMBL/GenBank/DDBJ databases">
        <title>Sequencing, Assembly and Comparative Genomics of S. aureofaciens ATCC 10762.</title>
        <authorList>
            <person name="Gradnigo J.S."/>
            <person name="Johnson N."/>
            <person name="Somerville G.A."/>
        </authorList>
    </citation>
    <scope>NUCLEOTIDE SEQUENCE [LARGE SCALE GENOMIC DNA]</scope>
    <source>
        <strain evidence="8">ATCC 10762</strain>
    </source>
</reference>
<evidence type="ECO:0000313" key="9">
    <source>
        <dbReference type="Proteomes" id="UP000037395"/>
    </source>
</evidence>
<evidence type="ECO:0000256" key="4">
    <source>
        <dbReference type="PROSITE-ProRule" id="PRU00169"/>
    </source>
</evidence>
<accession>A0A1E7MZ90</accession>
<evidence type="ECO:0000256" key="2">
    <source>
        <dbReference type="ARBA" id="ARBA00023125"/>
    </source>
</evidence>
<dbReference type="SUPFAM" id="SSF46894">
    <property type="entry name" value="C-terminal effector domain of the bipartite response regulators"/>
    <property type="match status" value="1"/>
</dbReference>
<comment type="caution">
    <text evidence="8">The sequence shown here is derived from an EMBL/GenBank/DDBJ whole genome shotgun (WGS) entry which is preliminary data.</text>
</comment>
<dbReference type="Proteomes" id="UP000037395">
    <property type="component" value="Unassembled WGS sequence"/>
</dbReference>
<dbReference type="InterPro" id="IPR001789">
    <property type="entry name" value="Sig_transdc_resp-reg_receiver"/>
</dbReference>
<sequence>MSVGNNHPSVLVVEDNVLLRTGLQALLSAEPDLVLRAAVGGVDEALAVMAGHPVDVVVYGAGESVADTERGLERLLDRGTRVVVLSRRDHPGEMETYLSSGVHAYLAEDAAGECLGSVIRGLTSDRERVYIMASRSGLDWMAGQRGNRLSGREREVMGLVANGLSNSAIAGRLCISPGTVKRHLRNVFVKLNAVSRIDAVNKARAASMLVPAGRA</sequence>
<proteinExistence type="predicted"/>
<dbReference type="SMART" id="SM00448">
    <property type="entry name" value="REC"/>
    <property type="match status" value="1"/>
</dbReference>
<evidence type="ECO:0000259" key="5">
    <source>
        <dbReference type="PROSITE" id="PS50043"/>
    </source>
</evidence>
<dbReference type="OrthoDB" id="9808843at2"/>
<dbReference type="Gene3D" id="1.10.10.10">
    <property type="entry name" value="Winged helix-like DNA-binding domain superfamily/Winged helix DNA-binding domain"/>
    <property type="match status" value="1"/>
</dbReference>
<dbReference type="InterPro" id="IPR016032">
    <property type="entry name" value="Sig_transdc_resp-reg_C-effctor"/>
</dbReference>
<dbReference type="EMBL" id="JPRF03000065">
    <property type="protein sequence ID" value="OEV33543.1"/>
    <property type="molecule type" value="Genomic_DNA"/>
</dbReference>
<dbReference type="Pfam" id="PF00196">
    <property type="entry name" value="GerE"/>
    <property type="match status" value="1"/>
</dbReference>
<dbReference type="PROSITE" id="PS50043">
    <property type="entry name" value="HTH_LUXR_2"/>
    <property type="match status" value="1"/>
</dbReference>
<reference evidence="8 9" key="2">
    <citation type="submission" date="2014-07" db="EMBL/GenBank/DDBJ databases">
        <authorList>
            <person name="Zhang J.E."/>
            <person name="Yang H."/>
            <person name="Guo J."/>
            <person name="Deng Z."/>
            <person name="Luo H."/>
            <person name="Luo M."/>
            <person name="Zhao B."/>
        </authorList>
    </citation>
    <scope>NUCLEOTIDE SEQUENCE [LARGE SCALE GENOMIC DNA]</scope>
    <source>
        <strain evidence="8">ATCC 10762</strain>
        <strain evidence="9">ATCC 10762 / DSM 40127 / CCM 3239 / JCM 4008 / LMG 5968 / NBRC 12843 / NCIMB 8234 / A-377</strain>
    </source>
</reference>
<dbReference type="PRINTS" id="PR00038">
    <property type="entry name" value="HTHLUXR"/>
</dbReference>
<dbReference type="PANTHER" id="PTHR44688">
    <property type="entry name" value="DNA-BINDING TRANSCRIPTIONAL ACTIVATOR DEVR_DOSR"/>
    <property type="match status" value="1"/>
</dbReference>
<dbReference type="PROSITE" id="PS00622">
    <property type="entry name" value="HTH_LUXR_1"/>
    <property type="match status" value="1"/>
</dbReference>
<keyword evidence="9" id="KW-1185">Reference proteome</keyword>
<dbReference type="RefSeq" id="WP_033348105.1">
    <property type="nucleotide sequence ID" value="NZ_BMUB01000002.1"/>
</dbReference>
<keyword evidence="2 7" id="KW-0238">DNA-binding</keyword>
<evidence type="ECO:0000259" key="6">
    <source>
        <dbReference type="PROSITE" id="PS50110"/>
    </source>
</evidence>
<dbReference type="GeneID" id="97484097"/>
<reference evidence="9" key="3">
    <citation type="submission" date="2016-08" db="EMBL/GenBank/DDBJ databases">
        <title>Sequencing, assembly and comparative genomics of S. aureofaciens ATCC 10762.</title>
        <authorList>
            <person name="Gradnigo J.S."/>
            <person name="Johnson N."/>
            <person name="Somerville G.A."/>
        </authorList>
    </citation>
    <scope>NUCLEOTIDE SEQUENCE [LARGE SCALE GENOMIC DNA]</scope>
    <source>
        <strain evidence="9">ATCC 10762 / DSM 40127 / CCM 3239 / JCM 4008 / LMG 5968 / NBRC 12843 / NCIMB 8234 / A-377</strain>
    </source>
</reference>
<reference evidence="7" key="1">
    <citation type="journal article" date="2014" name="Int. J. Syst. Evol. Microbiol.">
        <title>Complete genome sequence of Corynebacterium casei LMG S-19264T (=DSM 44701T), isolated from a smear-ripened cheese.</title>
        <authorList>
            <consortium name="US DOE Joint Genome Institute (JGI-PGF)"/>
            <person name="Walter F."/>
            <person name="Albersmeier A."/>
            <person name="Kalinowski J."/>
            <person name="Ruckert C."/>
        </authorList>
    </citation>
    <scope>NUCLEOTIDE SEQUENCE</scope>
    <source>
        <strain evidence="7">JCM 4434</strain>
    </source>
</reference>
<dbReference type="InterPro" id="IPR036388">
    <property type="entry name" value="WH-like_DNA-bd_sf"/>
</dbReference>
<dbReference type="AlphaFoldDB" id="A0A1E7MZ90"/>
<name>A0A1E7MZ90_KITAU</name>
<dbReference type="GO" id="GO:0006355">
    <property type="term" value="P:regulation of DNA-templated transcription"/>
    <property type="evidence" value="ECO:0007669"/>
    <property type="project" value="InterPro"/>
</dbReference>
<evidence type="ECO:0000313" key="7">
    <source>
        <dbReference type="EMBL" id="GGU60823.1"/>
    </source>
</evidence>
<dbReference type="InterPro" id="IPR011006">
    <property type="entry name" value="CheY-like_superfamily"/>
</dbReference>
<feature type="domain" description="HTH luxR-type" evidence="5">
    <location>
        <begin position="142"/>
        <end position="207"/>
    </location>
</feature>
<dbReference type="CDD" id="cd06170">
    <property type="entry name" value="LuxR_C_like"/>
    <property type="match status" value="1"/>
</dbReference>
<dbReference type="PROSITE" id="PS50110">
    <property type="entry name" value="RESPONSE_REGULATORY"/>
    <property type="match status" value="1"/>
</dbReference>
<comment type="caution">
    <text evidence="4">Lacks conserved residue(s) required for the propagation of feature annotation.</text>
</comment>
<reference evidence="7" key="5">
    <citation type="submission" date="2020-09" db="EMBL/GenBank/DDBJ databases">
        <authorList>
            <person name="Sun Q."/>
            <person name="Ohkuma M."/>
        </authorList>
    </citation>
    <scope>NUCLEOTIDE SEQUENCE</scope>
    <source>
        <strain evidence="7">JCM 4434</strain>
    </source>
</reference>
<protein>
    <submittedName>
        <fullName evidence="7">DNA-binding response regulator</fullName>
    </submittedName>
</protein>
<gene>
    <name evidence="7" type="ORF">GCM10010502_09270</name>
    <name evidence="8" type="ORF">HS99_0013380</name>
</gene>
<evidence type="ECO:0000256" key="1">
    <source>
        <dbReference type="ARBA" id="ARBA00023015"/>
    </source>
</evidence>
<accession>A0A8H9LMB6</accession>
<dbReference type="GO" id="GO:0003677">
    <property type="term" value="F:DNA binding"/>
    <property type="evidence" value="ECO:0007669"/>
    <property type="project" value="UniProtKB-KW"/>
</dbReference>
<dbReference type="EMBL" id="BMUB01000002">
    <property type="protein sequence ID" value="GGU60823.1"/>
    <property type="molecule type" value="Genomic_DNA"/>
</dbReference>
<dbReference type="SMART" id="SM00421">
    <property type="entry name" value="HTH_LUXR"/>
    <property type="match status" value="1"/>
</dbReference>
<dbReference type="InterPro" id="IPR000792">
    <property type="entry name" value="Tscrpt_reg_LuxR_C"/>
</dbReference>
<evidence type="ECO:0000256" key="3">
    <source>
        <dbReference type="ARBA" id="ARBA00023163"/>
    </source>
</evidence>